<dbReference type="NCBIfam" id="TIGR01444">
    <property type="entry name" value="fkbM_fam"/>
    <property type="match status" value="1"/>
</dbReference>
<proteinExistence type="predicted"/>
<sequence length="409" mass="45853">MPNALPYSTLGQLIASGIVTIDYEKLLESHYKKWLRPGDVVVDIGAHSGRHLRHFLTSVANTGRVFGFEPLPDQYASLAKRFDVDNAKLHNMALSNCSGTAEFTYAEGSPQESGLRQRIYNDPESARPRTIVVAVERLDTFADQLEGLSFIKIDIEGAEIDCLQGARAVLDKYRPLISVEYGMQGYSVYGNTRWTLFEFCRAHDYVLYDMFLNRLASRQAWNAAVDSIYWDYFMVPREKEDAFLSRLRPQDRTRPDGYSLITSQSLTIAAAPALTLLQGFSSPEPWGYWTDGWHSSLRLTLPDPPDNDLLLVIEAHGFVHAHHPETEATVSVNGIEVGNLAFAFSGPKSDADIFEFTVPIQFCRVNALVIDFQIPKPCSPSQLGISEDPRHLGIGLHQISLYERLGVHD</sequence>
<evidence type="ECO:0000313" key="4">
    <source>
        <dbReference type="Proteomes" id="UP000542973"/>
    </source>
</evidence>
<organism evidence="3 4">
    <name type="scientific">Cupriavidus gilardii</name>
    <dbReference type="NCBI Taxonomy" id="82541"/>
    <lineage>
        <taxon>Bacteria</taxon>
        <taxon>Pseudomonadati</taxon>
        <taxon>Pseudomonadota</taxon>
        <taxon>Betaproteobacteria</taxon>
        <taxon>Burkholderiales</taxon>
        <taxon>Burkholderiaceae</taxon>
        <taxon>Cupriavidus</taxon>
    </lineage>
</organism>
<dbReference type="InterPro" id="IPR053188">
    <property type="entry name" value="FkbM_Methyltransferase"/>
</dbReference>
<reference evidence="3 4" key="1">
    <citation type="submission" date="2020-05" db="EMBL/GenBank/DDBJ databases">
        <title>MicrobeNet Type strains.</title>
        <authorList>
            <person name="Nicholson A.C."/>
        </authorList>
    </citation>
    <scope>NUCLEOTIDE SEQUENCE [LARGE SCALE GENOMIC DNA]</scope>
    <source>
        <strain evidence="3 4">ATCC 700815</strain>
    </source>
</reference>
<dbReference type="PANTHER" id="PTHR36973:SF4">
    <property type="entry name" value="NODULATION PROTEIN"/>
    <property type="match status" value="1"/>
</dbReference>
<dbReference type="RefSeq" id="WP_053822006.1">
    <property type="nucleotide sequence ID" value="NZ_BAAAEB010000028.1"/>
</dbReference>
<dbReference type="PANTHER" id="PTHR36973">
    <property type="entry name" value="SLL1456 PROTEIN-RELATED"/>
    <property type="match status" value="1"/>
</dbReference>
<comment type="caution">
    <text evidence="3">The sequence shown here is derived from an EMBL/GenBank/DDBJ whole genome shotgun (WGS) entry which is preliminary data.</text>
</comment>
<evidence type="ECO:0000259" key="2">
    <source>
        <dbReference type="Pfam" id="PF22895"/>
    </source>
</evidence>
<dbReference type="AlphaFoldDB" id="A0A849BLI8"/>
<dbReference type="Proteomes" id="UP000542973">
    <property type="component" value="Unassembled WGS sequence"/>
</dbReference>
<keyword evidence="3" id="KW-0808">Transferase</keyword>
<dbReference type="GO" id="GO:0008171">
    <property type="term" value="F:O-methyltransferase activity"/>
    <property type="evidence" value="ECO:0007669"/>
    <property type="project" value="TreeGrafter"/>
</dbReference>
<dbReference type="InterPro" id="IPR054288">
    <property type="entry name" value="DUF7024"/>
</dbReference>
<name>A0A849BLI8_9BURK</name>
<dbReference type="Pfam" id="PF05050">
    <property type="entry name" value="Methyltransf_21"/>
    <property type="match status" value="1"/>
</dbReference>
<keyword evidence="3" id="KW-0489">Methyltransferase</keyword>
<dbReference type="InterPro" id="IPR029063">
    <property type="entry name" value="SAM-dependent_MTases_sf"/>
</dbReference>
<dbReference type="InterPro" id="IPR006342">
    <property type="entry name" value="FkbM_mtfrase"/>
</dbReference>
<dbReference type="SUPFAM" id="SSF53335">
    <property type="entry name" value="S-adenosyl-L-methionine-dependent methyltransferases"/>
    <property type="match status" value="1"/>
</dbReference>
<accession>A0A849BLI8</accession>
<evidence type="ECO:0000259" key="1">
    <source>
        <dbReference type="Pfam" id="PF05050"/>
    </source>
</evidence>
<gene>
    <name evidence="3" type="ORF">HLB16_21260</name>
</gene>
<dbReference type="GO" id="GO:0032259">
    <property type="term" value="P:methylation"/>
    <property type="evidence" value="ECO:0007669"/>
    <property type="project" value="UniProtKB-KW"/>
</dbReference>
<feature type="domain" description="Methyltransferase FkbM" evidence="1">
    <location>
        <begin position="43"/>
        <end position="187"/>
    </location>
</feature>
<feature type="domain" description="DUF7024" evidence="2">
    <location>
        <begin position="274"/>
        <end position="401"/>
    </location>
</feature>
<evidence type="ECO:0000313" key="3">
    <source>
        <dbReference type="EMBL" id="NNH13387.1"/>
    </source>
</evidence>
<dbReference type="EMBL" id="JABEMD010000047">
    <property type="protein sequence ID" value="NNH13387.1"/>
    <property type="molecule type" value="Genomic_DNA"/>
</dbReference>
<dbReference type="Gene3D" id="3.40.50.150">
    <property type="entry name" value="Vaccinia Virus protein VP39"/>
    <property type="match status" value="1"/>
</dbReference>
<protein>
    <submittedName>
        <fullName evidence="3">FkbM family methyltransferase</fullName>
    </submittedName>
</protein>
<dbReference type="Pfam" id="PF22895">
    <property type="entry name" value="DUF7024"/>
    <property type="match status" value="1"/>
</dbReference>